<evidence type="ECO:0000256" key="1">
    <source>
        <dbReference type="SAM" id="Coils"/>
    </source>
</evidence>
<gene>
    <name evidence="2" type="ORF">St162_gp24</name>
</gene>
<protein>
    <submittedName>
        <fullName evidence="2">Uncharacterized protein</fullName>
    </submittedName>
</protein>
<evidence type="ECO:0000313" key="3">
    <source>
        <dbReference type="Proteomes" id="UP000221254"/>
    </source>
</evidence>
<organism evidence="2 3">
    <name type="scientific">Salmonella phage St162</name>
    <dbReference type="NCBI Taxonomy" id="2024312"/>
    <lineage>
        <taxon>Viruses</taxon>
        <taxon>Duplodnaviria</taxon>
        <taxon>Heunggongvirae</taxon>
        <taxon>Uroviricota</taxon>
        <taxon>Caudoviricetes</taxon>
        <taxon>Sarkviridae</taxon>
        <taxon>Guernseyvirinae</taxon>
        <taxon>Cornellvirus</taxon>
        <taxon>Cornellvirus St162</taxon>
    </lineage>
</organism>
<dbReference type="EMBL" id="MF158037">
    <property type="protein sequence ID" value="ATE85609.1"/>
    <property type="molecule type" value="Genomic_DNA"/>
</dbReference>
<accession>A0A291AX61</accession>
<name>A0A291AX61_9CAUD</name>
<keyword evidence="3" id="KW-1185">Reference proteome</keyword>
<sequence>MRTKATKLFKDALACAFKGDEEETRGYLREYKDRILAVAREMDALNRDLSQLEDEHGAICTVYGVNRK</sequence>
<proteinExistence type="predicted"/>
<evidence type="ECO:0000313" key="2">
    <source>
        <dbReference type="EMBL" id="ATE85609.1"/>
    </source>
</evidence>
<reference evidence="2 3" key="1">
    <citation type="submission" date="2017-05" db="EMBL/GenBank/DDBJ databases">
        <title>The isolation and characterization of 16 novel Shigella-infecting phages from the environment.</title>
        <authorList>
            <person name="Doore S.M."/>
            <person name="Schrad J.R."/>
            <person name="Dover J.A."/>
            <person name="Parent K.N."/>
        </authorList>
    </citation>
    <scope>NUCLEOTIDE SEQUENCE [LARGE SCALE GENOMIC DNA]</scope>
</reference>
<dbReference type="Proteomes" id="UP000221254">
    <property type="component" value="Segment"/>
</dbReference>
<feature type="coiled-coil region" evidence="1">
    <location>
        <begin position="28"/>
        <end position="55"/>
    </location>
</feature>
<keyword evidence="1" id="KW-0175">Coiled coil</keyword>